<accession>A0AC59ZSF6</accession>
<evidence type="ECO:0000313" key="1">
    <source>
        <dbReference type="EMBL" id="CAN0505130.1"/>
    </source>
</evidence>
<organism evidence="1 2">
    <name type="scientific">Rangifer tarandus platyrhynchus</name>
    <name type="common">Svalbard reindeer</name>
    <dbReference type="NCBI Taxonomy" id="3082113"/>
    <lineage>
        <taxon>Eukaryota</taxon>
        <taxon>Metazoa</taxon>
        <taxon>Chordata</taxon>
        <taxon>Craniata</taxon>
        <taxon>Vertebrata</taxon>
        <taxon>Euteleostomi</taxon>
        <taxon>Mammalia</taxon>
        <taxon>Eutheria</taxon>
        <taxon>Laurasiatheria</taxon>
        <taxon>Artiodactyla</taxon>
        <taxon>Ruminantia</taxon>
        <taxon>Pecora</taxon>
        <taxon>Cervidae</taxon>
        <taxon>Odocoileinae</taxon>
        <taxon>Rangifer</taxon>
    </lineage>
</organism>
<evidence type="ECO:0000313" key="2">
    <source>
        <dbReference type="Proteomes" id="UP001162501"/>
    </source>
</evidence>
<gene>
    <name evidence="1" type="ORF">MRATA1EN22A_LOCUS22514</name>
</gene>
<sequence length="102" mass="10999">MAPSTLKRGRQRYPADIPGAETGSDLSNKGTLLALILAAAVIAEANPSLHGCLVPEKFRNDPRALHPIHLFRIHAVCCSAGFPHLYLPSDYLIQSTRPSVGK</sequence>
<dbReference type="Proteomes" id="UP001162501">
    <property type="component" value="Chromosome 4"/>
</dbReference>
<dbReference type="EMBL" id="OX596088">
    <property type="protein sequence ID" value="CAN0505130.1"/>
    <property type="molecule type" value="Genomic_DNA"/>
</dbReference>
<protein>
    <submittedName>
        <fullName evidence="1">Uncharacterized protein</fullName>
    </submittedName>
</protein>
<reference evidence="1" key="1">
    <citation type="submission" date="2023-05" db="EMBL/GenBank/DDBJ databases">
        <authorList>
            <consortium name="ELIXIR-Norway"/>
        </authorList>
    </citation>
    <scope>NUCLEOTIDE SEQUENCE</scope>
</reference>
<name>A0AC59ZSF6_RANTA</name>
<proteinExistence type="predicted"/>
<reference evidence="1" key="2">
    <citation type="submission" date="2025-03" db="EMBL/GenBank/DDBJ databases">
        <authorList>
            <consortium name="ELIXIR-Norway"/>
            <consortium name="Elixir Norway"/>
        </authorList>
    </citation>
    <scope>NUCLEOTIDE SEQUENCE</scope>
</reference>